<organism evidence="2 3">
    <name type="scientific">Actinocorallia longicatena</name>
    <dbReference type="NCBI Taxonomy" id="111803"/>
    <lineage>
        <taxon>Bacteria</taxon>
        <taxon>Bacillati</taxon>
        <taxon>Actinomycetota</taxon>
        <taxon>Actinomycetes</taxon>
        <taxon>Streptosporangiales</taxon>
        <taxon>Thermomonosporaceae</taxon>
        <taxon>Actinocorallia</taxon>
    </lineage>
</organism>
<evidence type="ECO:0000256" key="1">
    <source>
        <dbReference type="SAM" id="MobiDB-lite"/>
    </source>
</evidence>
<sequence length="73" mass="8142">MVDHHALTHTGNPSAPAVAPCPDRDETKIVSPCDATNTPYTLHMHRPANPVLMHLLMHMHLRDHAFSDELRDG</sequence>
<comment type="caution">
    <text evidence="2">The sequence shown here is derived from an EMBL/GenBank/DDBJ whole genome shotgun (WGS) entry which is preliminary data.</text>
</comment>
<evidence type="ECO:0000313" key="2">
    <source>
        <dbReference type="EMBL" id="GAA3199314.1"/>
    </source>
</evidence>
<evidence type="ECO:0000313" key="3">
    <source>
        <dbReference type="Proteomes" id="UP001501237"/>
    </source>
</evidence>
<reference evidence="3" key="1">
    <citation type="journal article" date="2019" name="Int. J. Syst. Evol. Microbiol.">
        <title>The Global Catalogue of Microorganisms (GCM) 10K type strain sequencing project: providing services to taxonomists for standard genome sequencing and annotation.</title>
        <authorList>
            <consortium name="The Broad Institute Genomics Platform"/>
            <consortium name="The Broad Institute Genome Sequencing Center for Infectious Disease"/>
            <person name="Wu L."/>
            <person name="Ma J."/>
        </authorList>
    </citation>
    <scope>NUCLEOTIDE SEQUENCE [LARGE SCALE GENOMIC DNA]</scope>
    <source>
        <strain evidence="3">JCM 9377</strain>
    </source>
</reference>
<proteinExistence type="predicted"/>
<gene>
    <name evidence="2" type="ORF">GCM10010468_11440</name>
</gene>
<protein>
    <submittedName>
        <fullName evidence="2">Uncharacterized protein</fullName>
    </submittedName>
</protein>
<feature type="region of interest" description="Disordered" evidence="1">
    <location>
        <begin position="1"/>
        <end position="23"/>
    </location>
</feature>
<dbReference type="Proteomes" id="UP001501237">
    <property type="component" value="Unassembled WGS sequence"/>
</dbReference>
<keyword evidence="3" id="KW-1185">Reference proteome</keyword>
<name>A0ABP6Q3I3_9ACTN</name>
<accession>A0ABP6Q3I3</accession>
<dbReference type="EMBL" id="BAAAUV010000003">
    <property type="protein sequence ID" value="GAA3199314.1"/>
    <property type="molecule type" value="Genomic_DNA"/>
</dbReference>